<dbReference type="STRING" id="1299998.AUL39_09830"/>
<dbReference type="PANTHER" id="PTHR43235:SF1">
    <property type="entry name" value="GLUTAMINE AMIDOTRANSFERASE PB2B2.05-RELATED"/>
    <property type="match status" value="1"/>
</dbReference>
<dbReference type="EMBL" id="LOJF01000011">
    <property type="protein sequence ID" value="KUH57962.1"/>
    <property type="molecule type" value="Genomic_DNA"/>
</dbReference>
<dbReference type="InterPro" id="IPR029062">
    <property type="entry name" value="Class_I_gatase-like"/>
</dbReference>
<dbReference type="InterPro" id="IPR044668">
    <property type="entry name" value="PuuD-like"/>
</dbReference>
<proteinExistence type="predicted"/>
<dbReference type="GO" id="GO:0006598">
    <property type="term" value="P:polyamine catabolic process"/>
    <property type="evidence" value="ECO:0007669"/>
    <property type="project" value="TreeGrafter"/>
</dbReference>
<reference evidence="2 3" key="1">
    <citation type="submission" date="2015-12" db="EMBL/GenBank/DDBJ databases">
        <title>Draft Genome Sequence of Olsenella scatoligenes SK9K4T; a Producer of 3-Methylindole- (skatole) and 4-Methylphenol- (p-cresol) Isolated from Pig Feces.</title>
        <authorList>
            <person name="Li X."/>
            <person name="Borg B."/>
            <person name="Canibe N."/>
        </authorList>
    </citation>
    <scope>NUCLEOTIDE SEQUENCE [LARGE SCALE GENOMIC DNA]</scope>
    <source>
        <strain evidence="2 3">SK9K4</strain>
    </source>
</reference>
<dbReference type="AlphaFoldDB" id="A0A100YV05"/>
<evidence type="ECO:0000313" key="2">
    <source>
        <dbReference type="EMBL" id="KUH57962.1"/>
    </source>
</evidence>
<keyword evidence="3" id="KW-1185">Reference proteome</keyword>
<gene>
    <name evidence="2" type="ORF">AUL39_09830</name>
</gene>
<accession>A0A100YV05</accession>
<dbReference type="GO" id="GO:0005829">
    <property type="term" value="C:cytosol"/>
    <property type="evidence" value="ECO:0007669"/>
    <property type="project" value="TreeGrafter"/>
</dbReference>
<dbReference type="OrthoDB" id="9813383at2"/>
<dbReference type="Gene3D" id="3.40.50.880">
    <property type="match status" value="1"/>
</dbReference>
<dbReference type="CDD" id="cd01745">
    <property type="entry name" value="GATase1_2"/>
    <property type="match status" value="1"/>
</dbReference>
<dbReference type="Proteomes" id="UP000054078">
    <property type="component" value="Unassembled WGS sequence"/>
</dbReference>
<dbReference type="Pfam" id="PF07722">
    <property type="entry name" value="Peptidase_C26"/>
    <property type="match status" value="1"/>
</dbReference>
<name>A0A100YV05_TRASO</name>
<comment type="caution">
    <text evidence="2">The sequence shown here is derived from an EMBL/GenBank/DDBJ whole genome shotgun (WGS) entry which is preliminary data.</text>
</comment>
<sequence>MTIAATRPLIGITSRPREDPENPNWTMTDDHYAASVADAGGIPVALPYTIPFGFDATSLVPDIVRRLDGILFTGGGDIADCSFGGNAYAPESHSQISLTCAARDAFEWALMRACWDADVPVLGICRGMQVMNVTLGGTLVRDINDYPTKTIVHRRLDQPDTPVHHVRIAETSRLAKILGFTSGEVNSLHHEAICKQAPEGHVVAWAEDGTPEGLEFAEKTFFLGVQWHPEKLRTQSQLFSAFVDAAREHGAAERATQASSL</sequence>
<dbReference type="SUPFAM" id="SSF52317">
    <property type="entry name" value="Class I glutamine amidotransferase-like"/>
    <property type="match status" value="1"/>
</dbReference>
<evidence type="ECO:0000256" key="1">
    <source>
        <dbReference type="SAM" id="MobiDB-lite"/>
    </source>
</evidence>
<dbReference type="PANTHER" id="PTHR43235">
    <property type="entry name" value="GLUTAMINE AMIDOTRANSFERASE PB2B2.05-RELATED"/>
    <property type="match status" value="1"/>
</dbReference>
<dbReference type="RefSeq" id="WP_059055777.1">
    <property type="nucleotide sequence ID" value="NZ_LOJF01000011.1"/>
</dbReference>
<dbReference type="GO" id="GO:0033969">
    <property type="term" value="F:gamma-glutamyl-gamma-aminobutyrate hydrolase activity"/>
    <property type="evidence" value="ECO:0007669"/>
    <property type="project" value="TreeGrafter"/>
</dbReference>
<evidence type="ECO:0000313" key="3">
    <source>
        <dbReference type="Proteomes" id="UP000054078"/>
    </source>
</evidence>
<feature type="region of interest" description="Disordered" evidence="1">
    <location>
        <begin position="1"/>
        <end position="24"/>
    </location>
</feature>
<dbReference type="PROSITE" id="PS51273">
    <property type="entry name" value="GATASE_TYPE_1"/>
    <property type="match status" value="1"/>
</dbReference>
<dbReference type="InterPro" id="IPR011697">
    <property type="entry name" value="Peptidase_C26"/>
</dbReference>
<organism evidence="2 3">
    <name type="scientific">Tractidigestivibacter scatoligenes</name>
    <name type="common">Olsenella scatoligenes</name>
    <dbReference type="NCBI Taxonomy" id="1299998"/>
    <lineage>
        <taxon>Bacteria</taxon>
        <taxon>Bacillati</taxon>
        <taxon>Actinomycetota</taxon>
        <taxon>Coriobacteriia</taxon>
        <taxon>Coriobacteriales</taxon>
        <taxon>Atopobiaceae</taxon>
        <taxon>Tractidigestivibacter</taxon>
    </lineage>
</organism>
<protein>
    <submittedName>
        <fullName evidence="2">Uncharacterized protein</fullName>
    </submittedName>
</protein>